<sequence>MTFTFDGLIRFSAEHAGLTNEQFQRDDIEDYVVYNISNIQTALENLHAYNTLSAISVLFEEQHVPLRIHVMMKDNKTRLDYLTILLTRSEFNRATKQIKSTVDQARKKQEEINHRKS</sequence>
<comment type="caution">
    <text evidence="1">The sequence shown here is derived from an EMBL/GenBank/DDBJ whole genome shotgun (WGS) entry which is preliminary data.</text>
</comment>
<gene>
    <name evidence="1" type="ORF">CYJ91_05725</name>
</gene>
<accession>A0AAP8J1Z7</accession>
<dbReference type="EMBL" id="PKJX01000002">
    <property type="protein sequence ID" value="PLA57306.1"/>
    <property type="molecule type" value="Genomic_DNA"/>
</dbReference>
<dbReference type="RefSeq" id="WP_047675685.1">
    <property type="nucleotide sequence ID" value="NZ_CP017063.1"/>
</dbReference>
<protein>
    <submittedName>
        <fullName evidence="1">Uncharacterized protein</fullName>
    </submittedName>
</protein>
<dbReference type="GeneID" id="69830722"/>
<evidence type="ECO:0000313" key="2">
    <source>
        <dbReference type="Proteomes" id="UP000234212"/>
    </source>
</evidence>
<name>A0AAP8J1Z7_LACRH</name>
<proteinExistence type="predicted"/>
<dbReference type="Proteomes" id="UP000234212">
    <property type="component" value="Unassembled WGS sequence"/>
</dbReference>
<organism evidence="1 2">
    <name type="scientific">Lacticaseibacillus rhamnosus</name>
    <name type="common">Lactobacillus rhamnosus</name>
    <dbReference type="NCBI Taxonomy" id="47715"/>
    <lineage>
        <taxon>Bacteria</taxon>
        <taxon>Bacillati</taxon>
        <taxon>Bacillota</taxon>
        <taxon>Bacilli</taxon>
        <taxon>Lactobacillales</taxon>
        <taxon>Lactobacillaceae</taxon>
        <taxon>Lacticaseibacillus</taxon>
    </lineage>
</organism>
<dbReference type="AlphaFoldDB" id="A0AAP8J1Z7"/>
<reference evidence="1 2" key="1">
    <citation type="submission" date="2017-12" db="EMBL/GenBank/DDBJ databases">
        <title>Phylogenetic diversity of female urinary microbiome.</title>
        <authorList>
            <person name="Thomas-White K."/>
            <person name="Wolfe A.J."/>
        </authorList>
    </citation>
    <scope>NUCLEOTIDE SEQUENCE [LARGE SCALE GENOMIC DNA]</scope>
    <source>
        <strain evidence="1 2">UMB0004</strain>
    </source>
</reference>
<evidence type="ECO:0000313" key="1">
    <source>
        <dbReference type="EMBL" id="PLA57306.1"/>
    </source>
</evidence>